<dbReference type="Pfam" id="PF00582">
    <property type="entry name" value="Usp"/>
    <property type="match status" value="2"/>
</dbReference>
<keyword evidence="4" id="KW-1185">Reference proteome</keyword>
<organism evidence="3 4">
    <name type="scientific">Phytohabitans suffuscus</name>
    <dbReference type="NCBI Taxonomy" id="624315"/>
    <lineage>
        <taxon>Bacteria</taxon>
        <taxon>Bacillati</taxon>
        <taxon>Actinomycetota</taxon>
        <taxon>Actinomycetes</taxon>
        <taxon>Micromonosporales</taxon>
        <taxon>Micromonosporaceae</taxon>
    </lineage>
</organism>
<dbReference type="Proteomes" id="UP000503011">
    <property type="component" value="Chromosome"/>
</dbReference>
<dbReference type="Gene3D" id="3.40.50.620">
    <property type="entry name" value="HUPs"/>
    <property type="match status" value="2"/>
</dbReference>
<dbReference type="PANTHER" id="PTHR31964">
    <property type="entry name" value="ADENINE NUCLEOTIDE ALPHA HYDROLASES-LIKE SUPERFAMILY PROTEIN"/>
    <property type="match status" value="1"/>
</dbReference>
<evidence type="ECO:0000259" key="2">
    <source>
        <dbReference type="Pfam" id="PF00582"/>
    </source>
</evidence>
<dbReference type="InterPro" id="IPR006016">
    <property type="entry name" value="UspA"/>
</dbReference>
<evidence type="ECO:0000313" key="4">
    <source>
        <dbReference type="Proteomes" id="UP000503011"/>
    </source>
</evidence>
<reference evidence="3 4" key="2">
    <citation type="submission" date="2020-03" db="EMBL/GenBank/DDBJ databases">
        <authorList>
            <person name="Ichikawa N."/>
            <person name="Kimura A."/>
            <person name="Kitahashi Y."/>
            <person name="Uohara A."/>
        </authorList>
    </citation>
    <scope>NUCLEOTIDE SEQUENCE [LARGE SCALE GENOMIC DNA]</scope>
    <source>
        <strain evidence="3 4">NBRC 105367</strain>
    </source>
</reference>
<dbReference type="EMBL" id="AP022871">
    <property type="protein sequence ID" value="BCB89771.1"/>
    <property type="molecule type" value="Genomic_DNA"/>
</dbReference>
<dbReference type="AlphaFoldDB" id="A0A6F8YV99"/>
<feature type="domain" description="UspA" evidence="2">
    <location>
        <begin position="159"/>
        <end position="247"/>
    </location>
</feature>
<feature type="domain" description="UspA" evidence="2">
    <location>
        <begin position="9"/>
        <end position="151"/>
    </location>
</feature>
<evidence type="ECO:0000313" key="3">
    <source>
        <dbReference type="EMBL" id="BCB89771.1"/>
    </source>
</evidence>
<comment type="similarity">
    <text evidence="1">Belongs to the universal stress protein A family.</text>
</comment>
<gene>
    <name evidence="3" type="ORF">Psuf_070840</name>
</gene>
<name>A0A6F8YV99_9ACTN</name>
<dbReference type="PRINTS" id="PR01438">
    <property type="entry name" value="UNVRSLSTRESS"/>
</dbReference>
<accession>A0A6F8YV99</accession>
<evidence type="ECO:0000256" key="1">
    <source>
        <dbReference type="ARBA" id="ARBA00008791"/>
    </source>
</evidence>
<reference evidence="3 4" key="1">
    <citation type="submission" date="2020-03" db="EMBL/GenBank/DDBJ databases">
        <title>Whole genome shotgun sequence of Phytohabitans suffuscus NBRC 105367.</title>
        <authorList>
            <person name="Komaki H."/>
            <person name="Tamura T."/>
        </authorList>
    </citation>
    <scope>NUCLEOTIDE SEQUENCE [LARGE SCALE GENOMIC DNA]</scope>
    <source>
        <strain evidence="3 4">NBRC 105367</strain>
    </source>
</reference>
<dbReference type="PANTHER" id="PTHR31964:SF113">
    <property type="entry name" value="USPA DOMAIN-CONTAINING PROTEIN"/>
    <property type="match status" value="1"/>
</dbReference>
<dbReference type="SUPFAM" id="SSF52402">
    <property type="entry name" value="Adenine nucleotide alpha hydrolases-like"/>
    <property type="match status" value="2"/>
</dbReference>
<dbReference type="InterPro" id="IPR014729">
    <property type="entry name" value="Rossmann-like_a/b/a_fold"/>
</dbReference>
<sequence>MVRASAGAVVVGVDGSDSSLRAVDAAVRTAAERELPLRIVHAFVWPLVRIPRGHVPVAPPAGGEEMSGGLRQEAERIVEEARQRACAAGTGVPVEGEVVVGGPAAVLIRQSTSAVLLVLGDRGLGGFAGLLLGSVAEQVCAHAASPVMIVRGAGHAAGPVVVGVDGSATSAEALAFAADEAVRRRTDLAVLHAWAKPVVAGLTALTPLVCDVDALISAAQQVLDRAVADLGRSHPHLTVEPQLVEGRPAGR</sequence>
<proteinExistence type="inferred from homology"/>
<dbReference type="KEGG" id="psuu:Psuf_070840"/>
<dbReference type="InterPro" id="IPR006015">
    <property type="entry name" value="Universal_stress_UspA"/>
</dbReference>
<protein>
    <submittedName>
        <fullName evidence="3">Universal stress protein</fullName>
    </submittedName>
</protein>